<dbReference type="GO" id="GO:0005737">
    <property type="term" value="C:cytoplasm"/>
    <property type="evidence" value="ECO:0007669"/>
    <property type="project" value="TreeGrafter"/>
</dbReference>
<evidence type="ECO:0000259" key="5">
    <source>
        <dbReference type="PROSITE" id="PS50975"/>
    </source>
</evidence>
<dbReference type="GO" id="GO:0046872">
    <property type="term" value="F:metal ion binding"/>
    <property type="evidence" value="ECO:0007669"/>
    <property type="project" value="UniProtKB-KW"/>
</dbReference>
<dbReference type="GO" id="GO:0005524">
    <property type="term" value="F:ATP binding"/>
    <property type="evidence" value="ECO:0007669"/>
    <property type="project" value="UniProtKB-UniRule"/>
</dbReference>
<dbReference type="EMBL" id="CT005238">
    <property type="protein sequence ID" value="CAJ01585.1"/>
    <property type="molecule type" value="Genomic_DNA"/>
</dbReference>
<evidence type="ECO:0000313" key="6">
    <source>
        <dbReference type="EMBL" id="CAJ01585.1"/>
    </source>
</evidence>
<reference evidence="6" key="1">
    <citation type="submission" date="2005-06" db="EMBL/GenBank/DDBJ databases">
        <title>First Genome Data from Uncultured Upland Soil Cluster a Methanotrophs Provide Further Evidence for a Close Phylogenetic Relationship to Methylocapsa acidiphila B2 and High-Affinity Methanotrophy Based on pMMO.</title>
        <authorList>
            <person name="Ricke P."/>
            <person name="Kube M."/>
            <person name="Nakagawa S."/>
            <person name="Erkel C."/>
            <person name="Reinhardt R."/>
            <person name="Liesack W."/>
        </authorList>
    </citation>
    <scope>NUCLEOTIDE SEQUENCE</scope>
</reference>
<keyword evidence="3 4" id="KW-0067">ATP-binding</keyword>
<accession>Q2VNP7</accession>
<dbReference type="NCBIfam" id="TIGR00768">
    <property type="entry name" value="rimK_fam"/>
    <property type="match status" value="1"/>
</dbReference>
<dbReference type="Pfam" id="PF08443">
    <property type="entry name" value="RimK"/>
    <property type="match status" value="1"/>
</dbReference>
<sequence>MYDWHARDLAAAFARAGAIAAPIRLSQCGFDTRRPGGLVIPGFGAELPDAVFVRAIGSGTFESVTLRLGVLHSLADVGVPVVNSARAIELCVDKAATSFALARRGIPTPPTWTVQSEQAAQQIVRREAGRGPLVLKPLFGAQGFGLKLIRRVEDLPPFEAVEGVYYLQRFIAGGCDTFRDIRLFVSHGEVIAAMTRHAKQWITNVKLGARPEPFEPDAAMIDLALRASAAVAAEFAGVDIITDAAGAAYVLEVNSMPGWRGLQKVTPFSVADRLAGDLLARIGFYGSEATK</sequence>
<feature type="domain" description="ATP-grasp" evidence="5">
    <location>
        <begin position="98"/>
        <end position="279"/>
    </location>
</feature>
<dbReference type="AlphaFoldDB" id="Q2VNP7"/>
<name>Q2VNP7_METAI</name>
<dbReference type="SUPFAM" id="SSF56059">
    <property type="entry name" value="Glutathione synthetase ATP-binding domain-like"/>
    <property type="match status" value="1"/>
</dbReference>
<dbReference type="PROSITE" id="PS50975">
    <property type="entry name" value="ATP_GRASP"/>
    <property type="match status" value="1"/>
</dbReference>
<evidence type="ECO:0000256" key="3">
    <source>
        <dbReference type="ARBA" id="ARBA00022840"/>
    </source>
</evidence>
<proteinExistence type="predicted"/>
<evidence type="ECO:0000256" key="2">
    <source>
        <dbReference type="ARBA" id="ARBA00022741"/>
    </source>
</evidence>
<dbReference type="InterPro" id="IPR011761">
    <property type="entry name" value="ATP-grasp"/>
</dbReference>
<keyword evidence="2 4" id="KW-0547">Nucleotide-binding</keyword>
<evidence type="ECO:0000256" key="1">
    <source>
        <dbReference type="ARBA" id="ARBA00022723"/>
    </source>
</evidence>
<dbReference type="Gene3D" id="3.40.50.20">
    <property type="match status" value="1"/>
</dbReference>
<evidence type="ECO:0000256" key="4">
    <source>
        <dbReference type="PROSITE-ProRule" id="PRU00409"/>
    </source>
</evidence>
<dbReference type="Gene3D" id="3.30.470.20">
    <property type="entry name" value="ATP-grasp fold, B domain"/>
    <property type="match status" value="1"/>
</dbReference>
<dbReference type="PANTHER" id="PTHR21621">
    <property type="entry name" value="RIBOSOMAL PROTEIN S6 MODIFICATION PROTEIN"/>
    <property type="match status" value="1"/>
</dbReference>
<keyword evidence="1" id="KW-0479">Metal-binding</keyword>
<gene>
    <name evidence="6" type="ORF">orf7</name>
</gene>
<dbReference type="InterPro" id="IPR013651">
    <property type="entry name" value="ATP-grasp_RimK-type"/>
</dbReference>
<protein>
    <recommendedName>
        <fullName evidence="5">ATP-grasp domain-containing protein</fullName>
    </recommendedName>
</protein>
<dbReference type="PANTHER" id="PTHR21621:SF0">
    <property type="entry name" value="BETA-CITRYLGLUTAMATE SYNTHASE B-RELATED"/>
    <property type="match status" value="1"/>
</dbReference>
<organism evidence="6">
    <name type="scientific">Methylocapsa acidiphila</name>
    <dbReference type="NCBI Taxonomy" id="133552"/>
    <lineage>
        <taxon>Bacteria</taxon>
        <taxon>Pseudomonadati</taxon>
        <taxon>Pseudomonadota</taxon>
        <taxon>Alphaproteobacteria</taxon>
        <taxon>Hyphomicrobiales</taxon>
        <taxon>Beijerinckiaceae</taxon>
        <taxon>Methylocapsa</taxon>
    </lineage>
</organism>
<dbReference type="InterPro" id="IPR004666">
    <property type="entry name" value="Rp_bS6_RimK/Lys_biosynth_LsyX"/>
</dbReference>
<dbReference type="GO" id="GO:0016879">
    <property type="term" value="F:ligase activity, forming carbon-nitrogen bonds"/>
    <property type="evidence" value="ECO:0007669"/>
    <property type="project" value="TreeGrafter"/>
</dbReference>